<dbReference type="EMBL" id="AZBU02000001">
    <property type="protein sequence ID" value="TMS33521.1"/>
    <property type="molecule type" value="Genomic_DNA"/>
</dbReference>
<dbReference type="Proteomes" id="UP000298663">
    <property type="component" value="Chromosome X"/>
</dbReference>
<dbReference type="AlphaFoldDB" id="A0A4U8UL92"/>
<dbReference type="EMBL" id="CM016762">
    <property type="protein sequence ID" value="TMS33521.1"/>
    <property type="molecule type" value="Genomic_DNA"/>
</dbReference>
<comment type="caution">
    <text evidence="1">The sequence shown here is derived from an EMBL/GenBank/DDBJ whole genome shotgun (WGS) entry which is preliminary data.</text>
</comment>
<name>A0A4U8UL92_STECR</name>
<organism evidence="1 2">
    <name type="scientific">Steinernema carpocapsae</name>
    <name type="common">Entomopathogenic nematode</name>
    <dbReference type="NCBI Taxonomy" id="34508"/>
    <lineage>
        <taxon>Eukaryota</taxon>
        <taxon>Metazoa</taxon>
        <taxon>Ecdysozoa</taxon>
        <taxon>Nematoda</taxon>
        <taxon>Chromadorea</taxon>
        <taxon>Rhabditida</taxon>
        <taxon>Tylenchina</taxon>
        <taxon>Panagrolaimomorpha</taxon>
        <taxon>Strongyloidoidea</taxon>
        <taxon>Steinernematidae</taxon>
        <taxon>Steinernema</taxon>
    </lineage>
</organism>
<protein>
    <submittedName>
        <fullName evidence="1">Uncharacterized protein</fullName>
    </submittedName>
</protein>
<evidence type="ECO:0000313" key="1">
    <source>
        <dbReference type="EMBL" id="TMS33521.1"/>
    </source>
</evidence>
<accession>A0A4U8UL92</accession>
<keyword evidence="2" id="KW-1185">Reference proteome</keyword>
<reference evidence="1 2" key="2">
    <citation type="journal article" date="2019" name="G3 (Bethesda)">
        <title>Hybrid Assembly of the Genome of the Entomopathogenic Nematode Steinernema carpocapsae Identifies the X-Chromosome.</title>
        <authorList>
            <person name="Serra L."/>
            <person name="Macchietto M."/>
            <person name="Macias-Munoz A."/>
            <person name="McGill C.J."/>
            <person name="Rodriguez I.M."/>
            <person name="Rodriguez B."/>
            <person name="Murad R."/>
            <person name="Mortazavi A."/>
        </authorList>
    </citation>
    <scope>NUCLEOTIDE SEQUENCE [LARGE SCALE GENOMIC DNA]</scope>
    <source>
        <strain evidence="1 2">ALL</strain>
    </source>
</reference>
<gene>
    <name evidence="1" type="ORF">L596_001253</name>
</gene>
<sequence length="72" mass="8171">MVFISILWQRAARCPFVRLYGRLSTLETLFATPFATFRTAFATSLAVPRKHQMFAPAPFTRNTATSCRSPFP</sequence>
<reference evidence="1 2" key="1">
    <citation type="journal article" date="2015" name="Genome Biol.">
        <title>Comparative genomics of Steinernema reveals deeply conserved gene regulatory networks.</title>
        <authorList>
            <person name="Dillman A.R."/>
            <person name="Macchietto M."/>
            <person name="Porter C.F."/>
            <person name="Rogers A."/>
            <person name="Williams B."/>
            <person name="Antoshechkin I."/>
            <person name="Lee M.M."/>
            <person name="Goodwin Z."/>
            <person name="Lu X."/>
            <person name="Lewis E.E."/>
            <person name="Goodrich-Blair H."/>
            <person name="Stock S.P."/>
            <person name="Adams B.J."/>
            <person name="Sternberg P.W."/>
            <person name="Mortazavi A."/>
        </authorList>
    </citation>
    <scope>NUCLEOTIDE SEQUENCE [LARGE SCALE GENOMIC DNA]</scope>
    <source>
        <strain evidence="1 2">ALL</strain>
    </source>
</reference>
<evidence type="ECO:0000313" key="2">
    <source>
        <dbReference type="Proteomes" id="UP000298663"/>
    </source>
</evidence>
<proteinExistence type="predicted"/>